<evidence type="ECO:0000313" key="7">
    <source>
        <dbReference type="EMBL" id="KAE8730080.1"/>
    </source>
</evidence>
<reference evidence="7" key="1">
    <citation type="submission" date="2019-09" db="EMBL/GenBank/DDBJ databases">
        <title>Draft genome information of white flower Hibiscus syriacus.</title>
        <authorList>
            <person name="Kim Y.-M."/>
        </authorList>
    </citation>
    <scope>NUCLEOTIDE SEQUENCE [LARGE SCALE GENOMIC DNA]</scope>
    <source>
        <strain evidence="7">YM2019G1</strain>
    </source>
</reference>
<dbReference type="Proteomes" id="UP000436088">
    <property type="component" value="Unassembled WGS sequence"/>
</dbReference>
<evidence type="ECO:0000256" key="5">
    <source>
        <dbReference type="ARBA" id="ARBA00023242"/>
    </source>
</evidence>
<dbReference type="EMBL" id="VEPZ02000209">
    <property type="protein sequence ID" value="KAE8730080.1"/>
    <property type="molecule type" value="Genomic_DNA"/>
</dbReference>
<dbReference type="AlphaFoldDB" id="A0A6A3CL41"/>
<name>A0A6A3CL41_HIBSY</name>
<evidence type="ECO:0000256" key="4">
    <source>
        <dbReference type="ARBA" id="ARBA00023163"/>
    </source>
</evidence>
<comment type="caution">
    <text evidence="7">The sequence shown here is derived from an EMBL/GenBank/DDBJ whole genome shotgun (WGS) entry which is preliminary data.</text>
</comment>
<proteinExistence type="inferred from homology"/>
<evidence type="ECO:0000256" key="1">
    <source>
        <dbReference type="ARBA" id="ARBA00004123"/>
    </source>
</evidence>
<feature type="region of interest" description="Disordered" evidence="6">
    <location>
        <begin position="87"/>
        <end position="121"/>
    </location>
</feature>
<gene>
    <name evidence="7" type="ORF">F3Y22_tig00003041pilonHSYRG00775</name>
</gene>
<keyword evidence="5" id="KW-0539">Nucleus</keyword>
<dbReference type="GO" id="GO:0016592">
    <property type="term" value="C:mediator complex"/>
    <property type="evidence" value="ECO:0007669"/>
    <property type="project" value="TreeGrafter"/>
</dbReference>
<dbReference type="PANTHER" id="PTHR12691">
    <property type="entry name" value="MEDIATOR OF RNA POLYMERASE II TRANSCRIPTION SUBUNIT 23"/>
    <property type="match status" value="1"/>
</dbReference>
<accession>A0A6A3CL41</accession>
<feature type="compositionally biased region" description="Polar residues" evidence="6">
    <location>
        <begin position="87"/>
        <end position="100"/>
    </location>
</feature>
<dbReference type="PANTHER" id="PTHR12691:SF10">
    <property type="entry name" value="MEDIATOR OF RNA POLYMERASE II TRANSCRIPTION SUBUNIT 23"/>
    <property type="match status" value="1"/>
</dbReference>
<evidence type="ECO:0000256" key="2">
    <source>
        <dbReference type="ARBA" id="ARBA00010222"/>
    </source>
</evidence>
<keyword evidence="4" id="KW-0804">Transcription</keyword>
<protein>
    <submittedName>
        <fullName evidence="7">Jasmonate-zim-domain protein 3, putative isoform 1</fullName>
    </submittedName>
</protein>
<dbReference type="GO" id="GO:0006357">
    <property type="term" value="P:regulation of transcription by RNA polymerase II"/>
    <property type="evidence" value="ECO:0007669"/>
    <property type="project" value="TreeGrafter"/>
</dbReference>
<dbReference type="GO" id="GO:0005667">
    <property type="term" value="C:transcription regulator complex"/>
    <property type="evidence" value="ECO:0007669"/>
    <property type="project" value="TreeGrafter"/>
</dbReference>
<evidence type="ECO:0000313" key="8">
    <source>
        <dbReference type="Proteomes" id="UP000436088"/>
    </source>
</evidence>
<keyword evidence="8" id="KW-1185">Reference proteome</keyword>
<dbReference type="GO" id="GO:0010628">
    <property type="term" value="P:positive regulation of gene expression"/>
    <property type="evidence" value="ECO:0007669"/>
    <property type="project" value="TreeGrafter"/>
</dbReference>
<comment type="similarity">
    <text evidence="2">Belongs to the Mediator complex subunit 23 family.</text>
</comment>
<sequence length="462" mass="50131">MYSVFLAYHPLRFTFVRDILAYFYGHLPGKLIVRILNVLDLSKIPFSESFPQHIGSSNPAICPPLEYFATLLLALVNNVIPPLNSNSRSGSMGDASNNSVRGPHNKSPATPQSGPANASEGQKAFYQIQDPGTYTQLVLETAVIEILSLPISSSQIVSSLVQIVVNIQPTLIQSSNGLHGASNSGMQVSVLPTSPSGGSTDSAGRSTPSVSGINTSSFVSRSGYTCQQLSCLFIQACGLLLAQLPPEFHLQLYMEASRIIKESWWLTDGKRSLSELDSAVSYALLDPTWASQDNTSTAIGNIVALLHSFFSNLPQEWLEGTHVIIQHLRPVTSVAMLRIAFRIMGTLLPRLVNAHNLFNKILSLLLNTLVDVFGKNIQPSVPVEASEITDLIDYLHHIIHYEGQGGPVQANSKPRSEVLAICGRAAESLRPDVQHLLSHLKPDINTSIYAATHPKLAQNPST</sequence>
<keyword evidence="3" id="KW-0805">Transcription regulation</keyword>
<comment type="subcellular location">
    <subcellularLocation>
        <location evidence="1">Nucleus</location>
    </subcellularLocation>
</comment>
<dbReference type="InterPro" id="IPR021629">
    <property type="entry name" value="Mediator_Med23"/>
</dbReference>
<feature type="compositionally biased region" description="Polar residues" evidence="6">
    <location>
        <begin position="107"/>
        <end position="120"/>
    </location>
</feature>
<evidence type="ECO:0000256" key="3">
    <source>
        <dbReference type="ARBA" id="ARBA00023015"/>
    </source>
</evidence>
<evidence type="ECO:0000256" key="6">
    <source>
        <dbReference type="SAM" id="MobiDB-lite"/>
    </source>
</evidence>
<organism evidence="7 8">
    <name type="scientific">Hibiscus syriacus</name>
    <name type="common">Rose of Sharon</name>
    <dbReference type="NCBI Taxonomy" id="106335"/>
    <lineage>
        <taxon>Eukaryota</taxon>
        <taxon>Viridiplantae</taxon>
        <taxon>Streptophyta</taxon>
        <taxon>Embryophyta</taxon>
        <taxon>Tracheophyta</taxon>
        <taxon>Spermatophyta</taxon>
        <taxon>Magnoliopsida</taxon>
        <taxon>eudicotyledons</taxon>
        <taxon>Gunneridae</taxon>
        <taxon>Pentapetalae</taxon>
        <taxon>rosids</taxon>
        <taxon>malvids</taxon>
        <taxon>Malvales</taxon>
        <taxon>Malvaceae</taxon>
        <taxon>Malvoideae</taxon>
        <taxon>Hibiscus</taxon>
    </lineage>
</organism>